<evidence type="ECO:0000256" key="1">
    <source>
        <dbReference type="ARBA" id="ARBA00004651"/>
    </source>
</evidence>
<dbReference type="GO" id="GO:0005886">
    <property type="term" value="C:plasma membrane"/>
    <property type="evidence" value="ECO:0007669"/>
    <property type="project" value="UniProtKB-SubCell"/>
</dbReference>
<feature type="transmembrane region" description="Helical" evidence="6">
    <location>
        <begin position="460"/>
        <end position="482"/>
    </location>
</feature>
<evidence type="ECO:0000256" key="4">
    <source>
        <dbReference type="ARBA" id="ARBA00022989"/>
    </source>
</evidence>
<organism evidence="8 9">
    <name type="scientific">Aliidiomarina sanyensis</name>
    <dbReference type="NCBI Taxonomy" id="1249555"/>
    <lineage>
        <taxon>Bacteria</taxon>
        <taxon>Pseudomonadati</taxon>
        <taxon>Pseudomonadota</taxon>
        <taxon>Gammaproteobacteria</taxon>
        <taxon>Alteromonadales</taxon>
        <taxon>Idiomarinaceae</taxon>
        <taxon>Aliidiomarina</taxon>
    </lineage>
</organism>
<feature type="transmembrane region" description="Helical" evidence="6">
    <location>
        <begin position="323"/>
        <end position="342"/>
    </location>
</feature>
<evidence type="ECO:0000313" key="8">
    <source>
        <dbReference type="EMBL" id="RUO35214.1"/>
    </source>
</evidence>
<dbReference type="GO" id="GO:0030420">
    <property type="term" value="P:establishment of competence for transformation"/>
    <property type="evidence" value="ECO:0007669"/>
    <property type="project" value="InterPro"/>
</dbReference>
<feature type="transmembrane region" description="Helical" evidence="6">
    <location>
        <begin position="348"/>
        <end position="366"/>
    </location>
</feature>
<dbReference type="RefSeq" id="WP_126776332.1">
    <property type="nucleotide sequence ID" value="NZ_PIPM01000003.1"/>
</dbReference>
<comment type="caution">
    <text evidence="8">The sequence shown here is derived from an EMBL/GenBank/DDBJ whole genome shotgun (WGS) entry which is preliminary data.</text>
</comment>
<keyword evidence="5 6" id="KW-0472">Membrane</keyword>
<proteinExistence type="predicted"/>
<keyword evidence="4 6" id="KW-1133">Transmembrane helix</keyword>
<dbReference type="CDD" id="cd07731">
    <property type="entry name" value="ComA-like_MBL-fold"/>
    <property type="match status" value="1"/>
</dbReference>
<evidence type="ECO:0000256" key="3">
    <source>
        <dbReference type="ARBA" id="ARBA00022692"/>
    </source>
</evidence>
<accession>A0A432WN61</accession>
<dbReference type="PANTHER" id="PTHR30619">
    <property type="entry name" value="DNA INTERNALIZATION/COMPETENCE PROTEIN COMEC/REC2"/>
    <property type="match status" value="1"/>
</dbReference>
<dbReference type="EMBL" id="PIPM01000003">
    <property type="protein sequence ID" value="RUO35214.1"/>
    <property type="molecule type" value="Genomic_DNA"/>
</dbReference>
<evidence type="ECO:0000256" key="6">
    <source>
        <dbReference type="SAM" id="Phobius"/>
    </source>
</evidence>
<keyword evidence="9" id="KW-1185">Reference proteome</keyword>
<dbReference type="InterPro" id="IPR001279">
    <property type="entry name" value="Metallo-B-lactamas"/>
</dbReference>
<dbReference type="InterPro" id="IPR052159">
    <property type="entry name" value="Competence_DNA_uptake"/>
</dbReference>
<dbReference type="SMART" id="SM00849">
    <property type="entry name" value="Lactamase_B"/>
    <property type="match status" value="1"/>
</dbReference>
<dbReference type="NCBIfam" id="TIGR00360">
    <property type="entry name" value="ComEC_N-term"/>
    <property type="match status" value="1"/>
</dbReference>
<dbReference type="Pfam" id="PF00753">
    <property type="entry name" value="Lactamase_B"/>
    <property type="match status" value="1"/>
</dbReference>
<feature type="transmembrane region" description="Helical" evidence="6">
    <location>
        <begin position="428"/>
        <end position="448"/>
    </location>
</feature>
<evidence type="ECO:0000259" key="7">
    <source>
        <dbReference type="SMART" id="SM00849"/>
    </source>
</evidence>
<comment type="subcellular location">
    <subcellularLocation>
        <location evidence="1">Cell membrane</location>
        <topology evidence="1">Multi-pass membrane protein</topology>
    </subcellularLocation>
</comment>
<keyword evidence="2" id="KW-1003">Cell membrane</keyword>
<dbReference type="InterPro" id="IPR004477">
    <property type="entry name" value="ComEC_N"/>
</dbReference>
<dbReference type="InterPro" id="IPR036866">
    <property type="entry name" value="RibonucZ/Hydroxyglut_hydro"/>
</dbReference>
<name>A0A432WN61_9GAMM</name>
<evidence type="ECO:0000256" key="5">
    <source>
        <dbReference type="ARBA" id="ARBA00023136"/>
    </source>
</evidence>
<dbReference type="InterPro" id="IPR035681">
    <property type="entry name" value="ComA-like_MBL"/>
</dbReference>
<feature type="transmembrane region" description="Helical" evidence="6">
    <location>
        <begin position="378"/>
        <end position="408"/>
    </location>
</feature>
<evidence type="ECO:0000256" key="2">
    <source>
        <dbReference type="ARBA" id="ARBA00022475"/>
    </source>
</evidence>
<dbReference type="OrthoDB" id="9761531at2"/>
<feature type="transmembrane region" description="Helical" evidence="6">
    <location>
        <begin position="55"/>
        <end position="74"/>
    </location>
</feature>
<dbReference type="InterPro" id="IPR004797">
    <property type="entry name" value="Competence_ComEC/Rec2"/>
</dbReference>
<dbReference type="SUPFAM" id="SSF56281">
    <property type="entry name" value="Metallo-hydrolase/oxidoreductase"/>
    <property type="match status" value="1"/>
</dbReference>
<dbReference type="AlphaFoldDB" id="A0A432WN61"/>
<dbReference type="Pfam" id="PF03772">
    <property type="entry name" value="Competence"/>
    <property type="match status" value="1"/>
</dbReference>
<keyword evidence="3 6" id="KW-0812">Transmembrane</keyword>
<dbReference type="PANTHER" id="PTHR30619:SF1">
    <property type="entry name" value="RECOMBINATION PROTEIN 2"/>
    <property type="match status" value="1"/>
</dbReference>
<sequence>MKQSISFDLLVCGAIAGILLSPWLHIAWPFWAPLLLVLGLSSAFFKRLRKNNLHFARLAGLICALLCGISWSLFNAQYALGWKLPDALWRAPSTITVVIDRPVVFHDAIPISRLRIEGRVIDANEDWALPSRARLNTQAAMPRIRLSWFSPDPEANPMEGETWQFVVRARPATSLANEGTRPTQIRLLRDGVRVTGSILSVVDDNGDSVNLRITGGAGPPFRSQVGEAVGSRAAHIDHPKGLHYTAIMTALMNGNRHGMTANQWQTLQHTGVAHVMAISGLHLTLVFGAAWWFFRMVAWLPRGLLPLLLPWLRKGQRSGRQPAHETVALLLALSVAVFYASLAGFAVSTLRALLLISGFVVARVVARRAIPMRILLRCVLCVLILDPLAWLDAGFWLSVLAVGAIFIWQWRDPTPAHHVRSLRGKLGTLWRLEWMLTLLLIPLSVMYFSGIPWIAPVANLLVLPVFTIIILPACLLAIPFLFSPWTEVGDMFLQVSDIALHAVFYCLVRLEQIPLGWWSTHDHRWGLIPVLWIILRYLPIAWLPRSAVAVMSCIVLMPLLRPQGAHEFAVHMLDVGQGNAMVIQRGRRALIYDTGPAFADGFDAGERVVLPFLRYHQLIPDWMVISHPHLDHAGGAGAIRSAYPAIQTLETRLQPAEIEPGIDRRWPCEWGQVWRWQGVLIRALAPMPGPSFGVNNDSCVLLLTYQGERVLLTGDIQRMTELRMVGRYPDAFSAGILQVPHHGSQTSSQGAFLDRVRPQFALVGTGFLNQWSMPHADVKARYTKRNIPMLNTADSGQISLVFRPGREPGERWRVRRFREEIRPVWYLQQVTKD</sequence>
<feature type="transmembrane region" description="Helical" evidence="6">
    <location>
        <begin position="30"/>
        <end position="48"/>
    </location>
</feature>
<feature type="transmembrane region" description="Helical" evidence="6">
    <location>
        <begin position="272"/>
        <end position="294"/>
    </location>
</feature>
<reference evidence="8 9" key="1">
    <citation type="journal article" date="2011" name="Front. Microbiol.">
        <title>Genomic signatures of strain selection and enhancement in Bacillus atrophaeus var. globigii, a historical biowarfare simulant.</title>
        <authorList>
            <person name="Gibbons H.S."/>
            <person name="Broomall S.M."/>
            <person name="McNew L.A."/>
            <person name="Daligault H."/>
            <person name="Chapman C."/>
            <person name="Bruce D."/>
            <person name="Karavis M."/>
            <person name="Krepps M."/>
            <person name="McGregor P.A."/>
            <person name="Hong C."/>
            <person name="Park K.H."/>
            <person name="Akmal A."/>
            <person name="Feldman A."/>
            <person name="Lin J.S."/>
            <person name="Chang W.E."/>
            <person name="Higgs B.W."/>
            <person name="Demirev P."/>
            <person name="Lindquist J."/>
            <person name="Liem A."/>
            <person name="Fochler E."/>
            <person name="Read T.D."/>
            <person name="Tapia R."/>
            <person name="Johnson S."/>
            <person name="Bishop-Lilly K.A."/>
            <person name="Detter C."/>
            <person name="Han C."/>
            <person name="Sozhamannan S."/>
            <person name="Rosenzweig C.N."/>
            <person name="Skowronski E.W."/>
        </authorList>
    </citation>
    <scope>NUCLEOTIDE SEQUENCE [LARGE SCALE GENOMIC DNA]</scope>
    <source>
        <strain evidence="8 9">GYP-17</strain>
    </source>
</reference>
<dbReference type="Proteomes" id="UP000288405">
    <property type="component" value="Unassembled WGS sequence"/>
</dbReference>
<protein>
    <submittedName>
        <fullName evidence="8">DNA internalization-related competence protein ComEC/Rec2</fullName>
    </submittedName>
</protein>
<dbReference type="Gene3D" id="3.60.15.10">
    <property type="entry name" value="Ribonuclease Z/Hydroxyacylglutathione hydrolase-like"/>
    <property type="match status" value="1"/>
</dbReference>
<evidence type="ECO:0000313" key="9">
    <source>
        <dbReference type="Proteomes" id="UP000288405"/>
    </source>
</evidence>
<feature type="transmembrane region" description="Helical" evidence="6">
    <location>
        <begin position="7"/>
        <end position="24"/>
    </location>
</feature>
<feature type="domain" description="Metallo-beta-lactamase" evidence="7">
    <location>
        <begin position="577"/>
        <end position="767"/>
    </location>
</feature>
<gene>
    <name evidence="8" type="ORF">CWE11_04035</name>
</gene>
<dbReference type="NCBIfam" id="TIGR00361">
    <property type="entry name" value="ComEC_Rec2"/>
    <property type="match status" value="1"/>
</dbReference>